<protein>
    <submittedName>
        <fullName evidence="3">Peptidase M23</fullName>
    </submittedName>
</protein>
<dbReference type="AlphaFoldDB" id="A0A9W6FVU6"/>
<feature type="domain" description="M23ase beta-sheet core" evidence="2">
    <location>
        <begin position="231"/>
        <end position="324"/>
    </location>
</feature>
<evidence type="ECO:0000313" key="3">
    <source>
        <dbReference type="EMBL" id="GLI35841.1"/>
    </source>
</evidence>
<name>A0A9W6FVU6_9BACT</name>
<dbReference type="PANTHER" id="PTHR21666:SF270">
    <property type="entry name" value="MUREIN HYDROLASE ACTIVATOR ENVC"/>
    <property type="match status" value="1"/>
</dbReference>
<dbReference type="InterPro" id="IPR011055">
    <property type="entry name" value="Dup_hybrid_motif"/>
</dbReference>
<sequence length="336" mass="38203">MPPEKKEALVNQLNQLDERLPQLVSQKEEASNEMKRLEVEQADILDTLNNLRGYTQRLSDLVKARLVTLYKFKQMGYAISLLTAAGSNGAIRGGYTAARIMEEDQRILKVHQQKQAEIENFEKILSQMGDRFNALKFQKEAHEREILAVQEQKAELLKQVRLEEGLYAQYNTKFIESQKRLGEKAFYRKPIFDFRSKTFSTLQGTLPLPTPGKVIHTYKSGTETYTHSLYQNGIVLLAPKGQPVQAIHGGIVVYADWFKEYGKVMIIDHGDHYYSLIAHADQLHKQVGDSVEAGEKIACVGNSGSPDGAKLYFELRHYGKAVNPMEWLAVHNFSKE</sequence>
<gene>
    <name evidence="3" type="ORF">DAMNIGENAA_32740</name>
</gene>
<keyword evidence="1" id="KW-0175">Coiled coil</keyword>
<dbReference type="Pfam" id="PF01551">
    <property type="entry name" value="Peptidase_M23"/>
    <property type="match status" value="1"/>
</dbReference>
<dbReference type="EMBL" id="BSDR01000001">
    <property type="protein sequence ID" value="GLI35841.1"/>
    <property type="molecule type" value="Genomic_DNA"/>
</dbReference>
<dbReference type="GO" id="GO:0004222">
    <property type="term" value="F:metalloendopeptidase activity"/>
    <property type="evidence" value="ECO:0007669"/>
    <property type="project" value="TreeGrafter"/>
</dbReference>
<dbReference type="SUPFAM" id="SSF51261">
    <property type="entry name" value="Duplicated hybrid motif"/>
    <property type="match status" value="1"/>
</dbReference>
<dbReference type="InterPro" id="IPR016047">
    <property type="entry name" value="M23ase_b-sheet_dom"/>
</dbReference>
<dbReference type="CDD" id="cd12797">
    <property type="entry name" value="M23_peptidase"/>
    <property type="match status" value="1"/>
</dbReference>
<evidence type="ECO:0000256" key="1">
    <source>
        <dbReference type="SAM" id="Coils"/>
    </source>
</evidence>
<dbReference type="RefSeq" id="WP_281795911.1">
    <property type="nucleotide sequence ID" value="NZ_BSDR01000001.1"/>
</dbReference>
<evidence type="ECO:0000259" key="2">
    <source>
        <dbReference type="Pfam" id="PF01551"/>
    </source>
</evidence>
<organism evidence="3 4">
    <name type="scientific">Desulforhabdus amnigena</name>
    <dbReference type="NCBI Taxonomy" id="40218"/>
    <lineage>
        <taxon>Bacteria</taxon>
        <taxon>Pseudomonadati</taxon>
        <taxon>Thermodesulfobacteriota</taxon>
        <taxon>Syntrophobacteria</taxon>
        <taxon>Syntrophobacterales</taxon>
        <taxon>Syntrophobacteraceae</taxon>
        <taxon>Desulforhabdus</taxon>
    </lineage>
</organism>
<proteinExistence type="predicted"/>
<keyword evidence="4" id="KW-1185">Reference proteome</keyword>
<reference evidence="3" key="1">
    <citation type="submission" date="2022-12" db="EMBL/GenBank/DDBJ databases">
        <title>Reference genome sequencing for broad-spectrum identification of bacterial and archaeal isolates by mass spectrometry.</title>
        <authorList>
            <person name="Sekiguchi Y."/>
            <person name="Tourlousse D.M."/>
        </authorList>
    </citation>
    <scope>NUCLEOTIDE SEQUENCE</scope>
    <source>
        <strain evidence="3">ASRB1</strain>
    </source>
</reference>
<dbReference type="Proteomes" id="UP001144372">
    <property type="component" value="Unassembled WGS sequence"/>
</dbReference>
<accession>A0A9W6FVU6</accession>
<evidence type="ECO:0000313" key="4">
    <source>
        <dbReference type="Proteomes" id="UP001144372"/>
    </source>
</evidence>
<dbReference type="Gene3D" id="6.10.250.3150">
    <property type="match status" value="1"/>
</dbReference>
<dbReference type="Gene3D" id="2.70.70.10">
    <property type="entry name" value="Glucose Permease (Domain IIA)"/>
    <property type="match status" value="1"/>
</dbReference>
<dbReference type="PANTHER" id="PTHR21666">
    <property type="entry name" value="PEPTIDASE-RELATED"/>
    <property type="match status" value="1"/>
</dbReference>
<comment type="caution">
    <text evidence="3">The sequence shown here is derived from an EMBL/GenBank/DDBJ whole genome shotgun (WGS) entry which is preliminary data.</text>
</comment>
<dbReference type="InterPro" id="IPR050570">
    <property type="entry name" value="Cell_wall_metabolism_enzyme"/>
</dbReference>
<feature type="coiled-coil region" evidence="1">
    <location>
        <begin position="6"/>
        <end position="47"/>
    </location>
</feature>